<sequence>MWKINNDNDPSTLLKRAKYLLLLLSVVLIAANLYFLSATRQHAHSYSEQHNQATWFLLQLTKEFTELKSIVPFSTSNEEYMDKTLLKYELTWSRFDLLLTSDEADSFISLPGAREFFTTLFHHFQALEPKIEQLKTPQQAAELGLELDTLYQSMVKYVNTNFRVKSPLYEHQQRAANDLNQFQLTSMLLLIVCVVLVTFILHKESEYHRQQSLTDSLTGIANRLALFNDLKWRVHNDYPFHLFLLDLNAFKAVNDQYGHQAGDRVLKAFAERLSSLDTQCYRIGGDEFAIINDKIAVDELHSITEAIHNQMRASIIVTDGCVIHIGTSIGSARFPEDAEEINDLMQLADNKMYVEKHTARKIKISETIG</sequence>
<evidence type="ECO:0000256" key="3">
    <source>
        <dbReference type="SAM" id="Phobius"/>
    </source>
</evidence>
<evidence type="ECO:0000313" key="7">
    <source>
        <dbReference type="Proteomes" id="UP000003836"/>
    </source>
</evidence>
<dbReference type="Proteomes" id="UP000030071">
    <property type="component" value="Chromosome 2"/>
</dbReference>
<reference evidence="6" key="1">
    <citation type="submission" date="2011-08" db="EMBL/GenBank/DDBJ databases">
        <authorList>
            <person name="Hoffman M."/>
            <person name="Strain E.A."/>
            <person name="Brown E."/>
            <person name="Allard M.W."/>
        </authorList>
    </citation>
    <scope>NUCLEOTIDE SEQUENCE</scope>
    <source>
        <strain evidence="6">ATCC 19109</strain>
    </source>
</reference>
<dbReference type="SMART" id="SM00267">
    <property type="entry name" value="GGDEF"/>
    <property type="match status" value="1"/>
</dbReference>
<dbReference type="KEGG" id="vtu:IX91_17805"/>
<dbReference type="InterPro" id="IPR029787">
    <property type="entry name" value="Nucleotide_cyclase"/>
</dbReference>
<dbReference type="eggNOG" id="COG2199">
    <property type="taxonomic scope" value="Bacteria"/>
</dbReference>
<dbReference type="Gene3D" id="3.30.70.270">
    <property type="match status" value="1"/>
</dbReference>
<dbReference type="GeneID" id="23446588"/>
<dbReference type="GO" id="GO:0043709">
    <property type="term" value="P:cell adhesion involved in single-species biofilm formation"/>
    <property type="evidence" value="ECO:0007669"/>
    <property type="project" value="TreeGrafter"/>
</dbReference>
<feature type="domain" description="GGDEF" evidence="4">
    <location>
        <begin position="238"/>
        <end position="369"/>
    </location>
</feature>
<dbReference type="STRING" id="1051646.IX91_17805"/>
<keyword evidence="3" id="KW-0472">Membrane</keyword>
<dbReference type="EMBL" id="CP009355">
    <property type="protein sequence ID" value="AIW15955.1"/>
    <property type="molecule type" value="Genomic_DNA"/>
</dbReference>
<reference evidence="5 8" key="3">
    <citation type="submission" date="2014-08" db="EMBL/GenBank/DDBJ databases">
        <title>First Complete Genome Sequence of the Shellfish Pathogen Vibrio tubiashii.</title>
        <authorList>
            <person name="Richards G.P."/>
            <person name="Needleman D.S."/>
            <person name="Watson M.A."/>
            <person name="Bono J.L."/>
        </authorList>
    </citation>
    <scope>NUCLEOTIDE SEQUENCE [LARGE SCALE GENOMIC DNA]</scope>
    <source>
        <strain evidence="5 8">ATCC 19109</strain>
    </source>
</reference>
<dbReference type="InterPro" id="IPR050469">
    <property type="entry name" value="Diguanylate_Cyclase"/>
</dbReference>
<dbReference type="PROSITE" id="PS50887">
    <property type="entry name" value="GGDEF"/>
    <property type="match status" value="1"/>
</dbReference>
<evidence type="ECO:0000256" key="1">
    <source>
        <dbReference type="ARBA" id="ARBA00012528"/>
    </source>
</evidence>
<dbReference type="EC" id="2.7.7.65" evidence="1"/>
<organism evidence="5 8">
    <name type="scientific">Vibrio tubiashii ATCC 19109</name>
    <dbReference type="NCBI Taxonomy" id="1051646"/>
    <lineage>
        <taxon>Bacteria</taxon>
        <taxon>Pseudomonadati</taxon>
        <taxon>Pseudomonadota</taxon>
        <taxon>Gammaproteobacteria</taxon>
        <taxon>Vibrionales</taxon>
        <taxon>Vibrionaceae</taxon>
        <taxon>Vibrio</taxon>
        <taxon>Vibrio oreintalis group</taxon>
    </lineage>
</organism>
<accession>F9T7F0</accession>
<dbReference type="InterPro" id="IPR043128">
    <property type="entry name" value="Rev_trsase/Diguanyl_cyclase"/>
</dbReference>
<dbReference type="PANTHER" id="PTHR45138">
    <property type="entry name" value="REGULATORY COMPONENTS OF SENSORY TRANSDUCTION SYSTEM"/>
    <property type="match status" value="1"/>
</dbReference>
<feature type="transmembrane region" description="Helical" evidence="3">
    <location>
        <begin position="182"/>
        <end position="201"/>
    </location>
</feature>
<dbReference type="PATRIC" id="fig|1051646.9.peg.3480"/>
<evidence type="ECO:0000256" key="2">
    <source>
        <dbReference type="ARBA" id="ARBA00034247"/>
    </source>
</evidence>
<dbReference type="HOGENOM" id="CLU_806416_0_0_6"/>
<protein>
    <recommendedName>
        <fullName evidence="1">diguanylate cyclase</fullName>
        <ecNumber evidence="1">2.7.7.65</ecNumber>
    </recommendedName>
</protein>
<dbReference type="NCBIfam" id="TIGR00254">
    <property type="entry name" value="GGDEF"/>
    <property type="match status" value="1"/>
</dbReference>
<dbReference type="GO" id="GO:0052621">
    <property type="term" value="F:diguanylate cyclase activity"/>
    <property type="evidence" value="ECO:0007669"/>
    <property type="project" value="UniProtKB-EC"/>
</dbReference>
<evidence type="ECO:0000313" key="8">
    <source>
        <dbReference type="Proteomes" id="UP000030071"/>
    </source>
</evidence>
<keyword evidence="7" id="KW-1185">Reference proteome</keyword>
<name>F9T7F0_9VIBR</name>
<dbReference type="Proteomes" id="UP000003836">
    <property type="component" value="Unassembled WGS sequence"/>
</dbReference>
<dbReference type="RefSeq" id="WP_004745609.1">
    <property type="nucleotide sequence ID" value="NZ_AFWI01000159.1"/>
</dbReference>
<dbReference type="PANTHER" id="PTHR45138:SF9">
    <property type="entry name" value="DIGUANYLATE CYCLASE DGCM-RELATED"/>
    <property type="match status" value="1"/>
</dbReference>
<evidence type="ECO:0000313" key="5">
    <source>
        <dbReference type="EMBL" id="AIW15955.1"/>
    </source>
</evidence>
<comment type="catalytic activity">
    <reaction evidence="2">
        <text>2 GTP = 3',3'-c-di-GMP + 2 diphosphate</text>
        <dbReference type="Rhea" id="RHEA:24898"/>
        <dbReference type="ChEBI" id="CHEBI:33019"/>
        <dbReference type="ChEBI" id="CHEBI:37565"/>
        <dbReference type="ChEBI" id="CHEBI:58805"/>
        <dbReference type="EC" id="2.7.7.65"/>
    </reaction>
</comment>
<keyword evidence="3" id="KW-1133">Transmembrane helix</keyword>
<dbReference type="Pfam" id="PF00990">
    <property type="entry name" value="GGDEF"/>
    <property type="match status" value="1"/>
</dbReference>
<dbReference type="CDD" id="cd01949">
    <property type="entry name" value="GGDEF"/>
    <property type="match status" value="1"/>
</dbReference>
<feature type="transmembrane region" description="Helical" evidence="3">
    <location>
        <begin position="20"/>
        <end position="37"/>
    </location>
</feature>
<dbReference type="GO" id="GO:0005886">
    <property type="term" value="C:plasma membrane"/>
    <property type="evidence" value="ECO:0007669"/>
    <property type="project" value="TreeGrafter"/>
</dbReference>
<dbReference type="AlphaFoldDB" id="F9T7F0"/>
<gene>
    <name evidence="5" type="ORF">IX91_17805</name>
    <name evidence="6" type="ORF">VITU9109_17988</name>
</gene>
<dbReference type="EMBL" id="AFWI01000159">
    <property type="protein sequence ID" value="EGU53626.1"/>
    <property type="molecule type" value="Genomic_DNA"/>
</dbReference>
<reference evidence="6 7" key="2">
    <citation type="journal article" date="2012" name="Int. J. Syst. Evol. Microbiol.">
        <title>Vibrio caribbeanicus sp. nov., isolated from the marine sponge Scleritoderma cyanea.</title>
        <authorList>
            <person name="Hoffmann M."/>
            <person name="Monday S.R."/>
            <person name="Allard M.W."/>
            <person name="Strain E.A."/>
            <person name="Whittaker P."/>
            <person name="Naum M."/>
            <person name="McCarthy P.J."/>
            <person name="Lopez J.V."/>
            <person name="Fischer M."/>
            <person name="Brown E.W."/>
        </authorList>
    </citation>
    <scope>NUCLEOTIDE SEQUENCE [LARGE SCALE GENOMIC DNA]</scope>
    <source>
        <strain evidence="6 7">ATCC 19109</strain>
    </source>
</reference>
<keyword evidence="3" id="KW-0812">Transmembrane</keyword>
<dbReference type="InterPro" id="IPR000160">
    <property type="entry name" value="GGDEF_dom"/>
</dbReference>
<dbReference type="SUPFAM" id="SSF55073">
    <property type="entry name" value="Nucleotide cyclase"/>
    <property type="match status" value="1"/>
</dbReference>
<dbReference type="GO" id="GO:1902201">
    <property type="term" value="P:negative regulation of bacterial-type flagellum-dependent cell motility"/>
    <property type="evidence" value="ECO:0007669"/>
    <property type="project" value="TreeGrafter"/>
</dbReference>
<proteinExistence type="predicted"/>
<evidence type="ECO:0000259" key="4">
    <source>
        <dbReference type="PROSITE" id="PS50887"/>
    </source>
</evidence>
<evidence type="ECO:0000313" key="6">
    <source>
        <dbReference type="EMBL" id="EGU53626.1"/>
    </source>
</evidence>